<dbReference type="Gene3D" id="3.40.190.150">
    <property type="entry name" value="Bordetella uptake gene, domain 1"/>
    <property type="match status" value="1"/>
</dbReference>
<dbReference type="PANTHER" id="PTHR42928">
    <property type="entry name" value="TRICARBOXYLATE-BINDING PROTEIN"/>
    <property type="match status" value="1"/>
</dbReference>
<dbReference type="Pfam" id="PF03401">
    <property type="entry name" value="TctC"/>
    <property type="match status" value="1"/>
</dbReference>
<evidence type="ECO:0000256" key="1">
    <source>
        <dbReference type="ARBA" id="ARBA00006987"/>
    </source>
</evidence>
<keyword evidence="3" id="KW-1185">Reference proteome</keyword>
<dbReference type="Proteomes" id="UP000697995">
    <property type="component" value="Unassembled WGS sequence"/>
</dbReference>
<dbReference type="RefSeq" id="WP_133222485.1">
    <property type="nucleotide sequence ID" value="NZ_NRSG01000120.1"/>
</dbReference>
<dbReference type="PIRSF" id="PIRSF017082">
    <property type="entry name" value="YflP"/>
    <property type="match status" value="1"/>
</dbReference>
<dbReference type="SUPFAM" id="SSF53850">
    <property type="entry name" value="Periplasmic binding protein-like II"/>
    <property type="match status" value="1"/>
</dbReference>
<comment type="similarity">
    <text evidence="1">Belongs to the UPF0065 (bug) family.</text>
</comment>
<dbReference type="InterPro" id="IPR042100">
    <property type="entry name" value="Bug_dom1"/>
</dbReference>
<reference evidence="2 3" key="1">
    <citation type="journal article" date="2020" name="Microorganisms">
        <title>Osmotic Adaptation and Compatible Solute Biosynthesis of Phototrophic Bacteria as Revealed from Genome Analyses.</title>
        <authorList>
            <person name="Imhoff J.F."/>
            <person name="Rahn T."/>
            <person name="Kunzel S."/>
            <person name="Keller A."/>
            <person name="Neulinger S.C."/>
        </authorList>
    </citation>
    <scope>NUCLEOTIDE SEQUENCE [LARGE SCALE GENOMIC DNA]</scope>
    <source>
        <strain evidence="2 3">DSM 15382</strain>
    </source>
</reference>
<proteinExistence type="inferred from homology"/>
<organism evidence="2 3">
    <name type="scientific">Paracraurococcus ruber</name>
    <dbReference type="NCBI Taxonomy" id="77675"/>
    <lineage>
        <taxon>Bacteria</taxon>
        <taxon>Pseudomonadati</taxon>
        <taxon>Pseudomonadota</taxon>
        <taxon>Alphaproteobacteria</taxon>
        <taxon>Acetobacterales</taxon>
        <taxon>Roseomonadaceae</taxon>
        <taxon>Paracraurococcus</taxon>
    </lineage>
</organism>
<protein>
    <recommendedName>
        <fullName evidence="4">Tripartite-type tricarboxylate transporter, receptor component TctC</fullName>
    </recommendedName>
</protein>
<name>A0ABS1CYW1_9PROT</name>
<dbReference type="Gene3D" id="3.40.190.10">
    <property type="entry name" value="Periplasmic binding protein-like II"/>
    <property type="match status" value="1"/>
</dbReference>
<dbReference type="InterPro" id="IPR005064">
    <property type="entry name" value="BUG"/>
</dbReference>
<dbReference type="PANTHER" id="PTHR42928:SF5">
    <property type="entry name" value="BLR1237 PROTEIN"/>
    <property type="match status" value="1"/>
</dbReference>
<evidence type="ECO:0000313" key="2">
    <source>
        <dbReference type="EMBL" id="MBK1659723.1"/>
    </source>
</evidence>
<accession>A0ABS1CYW1</accession>
<gene>
    <name evidence="2" type="ORF">CKO45_15935</name>
</gene>
<comment type="caution">
    <text evidence="2">The sequence shown here is derived from an EMBL/GenBank/DDBJ whole genome shotgun (WGS) entry which is preliminary data.</text>
</comment>
<evidence type="ECO:0000313" key="3">
    <source>
        <dbReference type="Proteomes" id="UP000697995"/>
    </source>
</evidence>
<sequence>MVMLPRRAALGGALLAAARPARGQAAWPDRPIRLVVAFPAGSVTDTLMRHLAEPLGRALGQPVVVDNRPGGAGAIGTEAAARAAPDGHTWVVFSTTNGALNTYLIRRLPYHPLRDFTPIGYVAETAYVLVVPAAAPARDLAGFVAQARASRTPLTFSHGNSSALIASATLARMAGVEMTAVPYRGGPEALTDVVAGRVDSTFTDFAAGLPLMREGRVRGLAVTAPQSFPLAPEIPPVAGLFPGYEFVPWFGLAAPAGTPPSIVARANAALRTVLADPRLAERLALLGYVPMPSGPAEFGAMLEQRIRDLTQRAREAGLEPE</sequence>
<dbReference type="EMBL" id="NRSG01000120">
    <property type="protein sequence ID" value="MBK1659723.1"/>
    <property type="molecule type" value="Genomic_DNA"/>
</dbReference>
<dbReference type="CDD" id="cd07012">
    <property type="entry name" value="PBP2_Bug_TTT"/>
    <property type="match status" value="1"/>
</dbReference>
<evidence type="ECO:0008006" key="4">
    <source>
        <dbReference type="Google" id="ProtNLM"/>
    </source>
</evidence>